<reference evidence="2 3" key="1">
    <citation type="submission" date="2016-10" db="EMBL/GenBank/DDBJ databases">
        <authorList>
            <person name="de Groot N.N."/>
        </authorList>
    </citation>
    <scope>NUCLEOTIDE SEQUENCE [LARGE SCALE GENOMIC DNA]</scope>
    <source>
        <strain evidence="2 3">CGMCC 1.10076</strain>
    </source>
</reference>
<dbReference type="AlphaFoldDB" id="A0A1G9DIZ5"/>
<dbReference type="EMBL" id="FNEZ01000012">
    <property type="protein sequence ID" value="SDK63881.1"/>
    <property type="molecule type" value="Genomic_DNA"/>
</dbReference>
<feature type="transmembrane region" description="Helical" evidence="1">
    <location>
        <begin position="37"/>
        <end position="58"/>
    </location>
</feature>
<sequence>MTSFLQLIISILILSFLVGFILMIVGKIKRRMPILKLGCIFFLIPFSILIFTIAYKIVEKKRSETLTQNDLVGNYVLLNSNSANKNKVQLKLYENGKFEISDLLANQICERGKYSLYVNEVWFRCDNHSSVAKIERGFLNLNLKFNFHKADNKEKFTVQKIKN</sequence>
<keyword evidence="1" id="KW-1133">Transmembrane helix</keyword>
<dbReference type="Proteomes" id="UP000199580">
    <property type="component" value="Unassembled WGS sequence"/>
</dbReference>
<proteinExistence type="predicted"/>
<keyword evidence="3" id="KW-1185">Reference proteome</keyword>
<evidence type="ECO:0000313" key="2">
    <source>
        <dbReference type="EMBL" id="SDK63881.1"/>
    </source>
</evidence>
<keyword evidence="1" id="KW-0812">Transmembrane</keyword>
<evidence type="ECO:0000313" key="3">
    <source>
        <dbReference type="Proteomes" id="UP000199580"/>
    </source>
</evidence>
<gene>
    <name evidence="2" type="ORF">SAMN04487935_3833</name>
</gene>
<dbReference type="RefSeq" id="WP_139171820.1">
    <property type="nucleotide sequence ID" value="NZ_BKAI01000026.1"/>
</dbReference>
<protein>
    <submittedName>
        <fullName evidence="2">Uncharacterized protein</fullName>
    </submittedName>
</protein>
<accession>A0A1G9DIZ5</accession>
<organism evidence="2 3">
    <name type="scientific">Flavobacterium noncentrifugens</name>
    <dbReference type="NCBI Taxonomy" id="1128970"/>
    <lineage>
        <taxon>Bacteria</taxon>
        <taxon>Pseudomonadati</taxon>
        <taxon>Bacteroidota</taxon>
        <taxon>Flavobacteriia</taxon>
        <taxon>Flavobacteriales</taxon>
        <taxon>Flavobacteriaceae</taxon>
        <taxon>Flavobacterium</taxon>
    </lineage>
</organism>
<name>A0A1G9DIZ5_9FLAO</name>
<keyword evidence="1" id="KW-0472">Membrane</keyword>
<feature type="transmembrane region" description="Helical" evidence="1">
    <location>
        <begin position="6"/>
        <end position="25"/>
    </location>
</feature>
<evidence type="ECO:0000256" key="1">
    <source>
        <dbReference type="SAM" id="Phobius"/>
    </source>
</evidence>